<dbReference type="Proteomes" id="UP000724584">
    <property type="component" value="Unassembled WGS sequence"/>
</dbReference>
<keyword evidence="2" id="KW-1185">Reference proteome</keyword>
<evidence type="ECO:0000313" key="2">
    <source>
        <dbReference type="Proteomes" id="UP000724584"/>
    </source>
</evidence>
<organism evidence="1 2">
    <name type="scientific">Chaetomium tenue</name>
    <dbReference type="NCBI Taxonomy" id="1854479"/>
    <lineage>
        <taxon>Eukaryota</taxon>
        <taxon>Fungi</taxon>
        <taxon>Dikarya</taxon>
        <taxon>Ascomycota</taxon>
        <taxon>Pezizomycotina</taxon>
        <taxon>Sordariomycetes</taxon>
        <taxon>Sordariomycetidae</taxon>
        <taxon>Sordariales</taxon>
        <taxon>Chaetomiaceae</taxon>
        <taxon>Chaetomium</taxon>
    </lineage>
</organism>
<feature type="non-terminal residue" evidence="1">
    <location>
        <position position="1"/>
    </location>
</feature>
<gene>
    <name evidence="1" type="ORF">F5144DRAFT_580321</name>
</gene>
<proteinExistence type="predicted"/>
<accession>A0ACB7P6N2</accession>
<name>A0ACB7P6N2_9PEZI</name>
<comment type="caution">
    <text evidence="1">The sequence shown here is derived from an EMBL/GenBank/DDBJ whole genome shotgun (WGS) entry which is preliminary data.</text>
</comment>
<protein>
    <submittedName>
        <fullName evidence="1">Uncharacterized protein</fullName>
    </submittedName>
</protein>
<dbReference type="EMBL" id="JAGIZQ010000005">
    <property type="protein sequence ID" value="KAH6628856.1"/>
    <property type="molecule type" value="Genomic_DNA"/>
</dbReference>
<reference evidence="1 2" key="1">
    <citation type="journal article" date="2021" name="Nat. Commun.">
        <title>Genetic determinants of endophytism in the Arabidopsis root mycobiome.</title>
        <authorList>
            <person name="Mesny F."/>
            <person name="Miyauchi S."/>
            <person name="Thiergart T."/>
            <person name="Pickel B."/>
            <person name="Atanasova L."/>
            <person name="Karlsson M."/>
            <person name="Huettel B."/>
            <person name="Barry K.W."/>
            <person name="Haridas S."/>
            <person name="Chen C."/>
            <person name="Bauer D."/>
            <person name="Andreopoulos W."/>
            <person name="Pangilinan J."/>
            <person name="LaButti K."/>
            <person name="Riley R."/>
            <person name="Lipzen A."/>
            <person name="Clum A."/>
            <person name="Drula E."/>
            <person name="Henrissat B."/>
            <person name="Kohler A."/>
            <person name="Grigoriev I.V."/>
            <person name="Martin F.M."/>
            <person name="Hacquard S."/>
        </authorList>
    </citation>
    <scope>NUCLEOTIDE SEQUENCE [LARGE SCALE GENOMIC DNA]</scope>
    <source>
        <strain evidence="1 2">MPI-SDFR-AT-0079</strain>
    </source>
</reference>
<sequence>ARNFMAGIAEVGGEWEKAAAYRRESLALPEGEGRDLFWLQTSWLVESRLRGQGNHAEADLIQAARAEAEGISGLEHMVGY</sequence>
<evidence type="ECO:0000313" key="1">
    <source>
        <dbReference type="EMBL" id="KAH6628856.1"/>
    </source>
</evidence>